<keyword evidence="4" id="KW-0888">Threonine protease</keyword>
<keyword evidence="2" id="KW-0963">Cytoplasm</keyword>
<organism evidence="10 11">
    <name type="scientific">Brevibacterium samyangense</name>
    <dbReference type="NCBI Taxonomy" id="366888"/>
    <lineage>
        <taxon>Bacteria</taxon>
        <taxon>Bacillati</taxon>
        <taxon>Actinomycetota</taxon>
        <taxon>Actinomycetes</taxon>
        <taxon>Micrococcales</taxon>
        <taxon>Brevibacteriaceae</taxon>
        <taxon>Brevibacterium</taxon>
    </lineage>
</organism>
<accession>A0ABP5F4I5</accession>
<dbReference type="PANTHER" id="PTHR32194:SF0">
    <property type="entry name" value="ATP-DEPENDENT PROTEASE SUBUNIT HSLV"/>
    <property type="match status" value="1"/>
</dbReference>
<keyword evidence="6" id="KW-0068">Autocatalytic cleavage</keyword>
<comment type="catalytic activity">
    <reaction evidence="1">
        <text>Cleavage of peptide bonds with very broad specificity.</text>
        <dbReference type="EC" id="3.4.25.1"/>
    </reaction>
</comment>
<dbReference type="CDD" id="cd01906">
    <property type="entry name" value="proteasome_protease_HslV"/>
    <property type="match status" value="1"/>
</dbReference>
<evidence type="ECO:0000256" key="2">
    <source>
        <dbReference type="ARBA" id="ARBA00022490"/>
    </source>
</evidence>
<evidence type="ECO:0000256" key="9">
    <source>
        <dbReference type="NCBIfam" id="TIGR03690"/>
    </source>
</evidence>
<dbReference type="PROSITE" id="PS51476">
    <property type="entry name" value="PROTEASOME_BETA_2"/>
    <property type="match status" value="1"/>
</dbReference>
<keyword evidence="11" id="KW-1185">Reference proteome</keyword>
<keyword evidence="8" id="KW-0865">Zymogen</keyword>
<proteinExistence type="predicted"/>
<protein>
    <recommendedName>
        <fullName evidence="9">Proteasome subunit beta</fullName>
        <ecNumber evidence="9">3.4.25.1</ecNumber>
    </recommendedName>
</protein>
<dbReference type="Proteomes" id="UP001500755">
    <property type="component" value="Unassembled WGS sequence"/>
</dbReference>
<reference evidence="11" key="1">
    <citation type="journal article" date="2019" name="Int. J. Syst. Evol. Microbiol.">
        <title>The Global Catalogue of Microorganisms (GCM) 10K type strain sequencing project: providing services to taxonomists for standard genome sequencing and annotation.</title>
        <authorList>
            <consortium name="The Broad Institute Genomics Platform"/>
            <consortium name="The Broad Institute Genome Sequencing Center for Infectious Disease"/>
            <person name="Wu L."/>
            <person name="Ma J."/>
        </authorList>
    </citation>
    <scope>NUCLEOTIDE SEQUENCE [LARGE SCALE GENOMIC DNA]</scope>
    <source>
        <strain evidence="11">JCM 14546</strain>
    </source>
</reference>
<comment type="caution">
    <text evidence="10">The sequence shown here is derived from an EMBL/GenBank/DDBJ whole genome shotgun (WGS) entry which is preliminary data.</text>
</comment>
<dbReference type="InterPro" id="IPR001353">
    <property type="entry name" value="Proteasome_sua/b"/>
</dbReference>
<name>A0ABP5F4I5_9MICO</name>
<dbReference type="NCBIfam" id="TIGR03690">
    <property type="entry name" value="20S_bact_beta"/>
    <property type="match status" value="1"/>
</dbReference>
<evidence type="ECO:0000256" key="4">
    <source>
        <dbReference type="ARBA" id="ARBA00022698"/>
    </source>
</evidence>
<evidence type="ECO:0000256" key="8">
    <source>
        <dbReference type="ARBA" id="ARBA00023145"/>
    </source>
</evidence>
<keyword evidence="7 10" id="KW-0647">Proteasome</keyword>
<dbReference type="SUPFAM" id="SSF56235">
    <property type="entry name" value="N-terminal nucleophile aminohydrolases (Ntn hydrolases)"/>
    <property type="match status" value="1"/>
</dbReference>
<evidence type="ECO:0000313" key="10">
    <source>
        <dbReference type="EMBL" id="GAA2014439.1"/>
    </source>
</evidence>
<keyword evidence="3" id="KW-0645">Protease</keyword>
<evidence type="ECO:0000256" key="7">
    <source>
        <dbReference type="ARBA" id="ARBA00022942"/>
    </source>
</evidence>
<dbReference type="Gene3D" id="3.60.20.10">
    <property type="entry name" value="Glutamine Phosphoribosylpyrophosphate, subunit 1, domain 1"/>
    <property type="match status" value="1"/>
</dbReference>
<dbReference type="EC" id="3.4.25.1" evidence="9"/>
<dbReference type="EMBL" id="BAAANO010000035">
    <property type="protein sequence ID" value="GAA2014439.1"/>
    <property type="molecule type" value="Genomic_DNA"/>
</dbReference>
<evidence type="ECO:0000256" key="3">
    <source>
        <dbReference type="ARBA" id="ARBA00022670"/>
    </source>
</evidence>
<dbReference type="PANTHER" id="PTHR32194">
    <property type="entry name" value="METALLOPROTEASE TLDD"/>
    <property type="match status" value="1"/>
</dbReference>
<keyword evidence="5" id="KW-0378">Hydrolase</keyword>
<sequence>MTGALGRHGDLGFGTDFRNVTTSSFLEFARTVAPEVLPGGGTMTGTHPGGRDLGAPDFGARVFGAADHLGVPEGTTIVSFKTAEGILMAGDRRATVGNVIASHTIEKVHPADSASVIGIAGAAGLALELIRLFQLELEHYEKIEGTPLSLEGKANRLAAMLRSNLGMAMQGLAVVPLFAGVEPGAGAGRIYSFDVTGGKYEEVAFHSIGSGSGFARGALKKLWKPDLDRESAVRVAIEALIDAADDDSATGGPDFMRSVGPLVYLVTGDGISLAGQDEVLALARTVIDSRSERGRR</sequence>
<evidence type="ECO:0000256" key="1">
    <source>
        <dbReference type="ARBA" id="ARBA00001198"/>
    </source>
</evidence>
<evidence type="ECO:0000256" key="5">
    <source>
        <dbReference type="ARBA" id="ARBA00022801"/>
    </source>
</evidence>
<dbReference type="InterPro" id="IPR022483">
    <property type="entry name" value="PSB_actinobac"/>
</dbReference>
<dbReference type="InterPro" id="IPR029055">
    <property type="entry name" value="Ntn_hydrolases_N"/>
</dbReference>
<gene>
    <name evidence="10" type="primary">prcB</name>
    <name evidence="10" type="ORF">GCM10009755_27720</name>
</gene>
<evidence type="ECO:0000256" key="6">
    <source>
        <dbReference type="ARBA" id="ARBA00022813"/>
    </source>
</evidence>
<dbReference type="GO" id="GO:0000502">
    <property type="term" value="C:proteasome complex"/>
    <property type="evidence" value="ECO:0007669"/>
    <property type="project" value="UniProtKB-KW"/>
</dbReference>
<dbReference type="Pfam" id="PF00227">
    <property type="entry name" value="Proteasome"/>
    <property type="match status" value="1"/>
</dbReference>
<dbReference type="InterPro" id="IPR023333">
    <property type="entry name" value="Proteasome_suB-type"/>
</dbReference>
<evidence type="ECO:0000313" key="11">
    <source>
        <dbReference type="Proteomes" id="UP001500755"/>
    </source>
</evidence>